<feature type="compositionally biased region" description="Polar residues" evidence="1">
    <location>
        <begin position="425"/>
        <end position="450"/>
    </location>
</feature>
<feature type="compositionally biased region" description="Polar residues" evidence="1">
    <location>
        <begin position="545"/>
        <end position="554"/>
    </location>
</feature>
<feature type="compositionally biased region" description="Basic and acidic residues" evidence="1">
    <location>
        <begin position="493"/>
        <end position="510"/>
    </location>
</feature>
<name>A0AAD7C5F0_9AGAR</name>
<comment type="caution">
    <text evidence="2">The sequence shown here is derived from an EMBL/GenBank/DDBJ whole genome shotgun (WGS) entry which is preliminary data.</text>
</comment>
<evidence type="ECO:0000313" key="2">
    <source>
        <dbReference type="EMBL" id="KAJ7639357.1"/>
    </source>
</evidence>
<feature type="region of interest" description="Disordered" evidence="1">
    <location>
        <begin position="682"/>
        <end position="785"/>
    </location>
</feature>
<feature type="compositionally biased region" description="Acidic residues" evidence="1">
    <location>
        <begin position="631"/>
        <end position="641"/>
    </location>
</feature>
<dbReference type="AlphaFoldDB" id="A0AAD7C5F0"/>
<organism evidence="2 3">
    <name type="scientific">Roridomyces roridus</name>
    <dbReference type="NCBI Taxonomy" id="1738132"/>
    <lineage>
        <taxon>Eukaryota</taxon>
        <taxon>Fungi</taxon>
        <taxon>Dikarya</taxon>
        <taxon>Basidiomycota</taxon>
        <taxon>Agaricomycotina</taxon>
        <taxon>Agaricomycetes</taxon>
        <taxon>Agaricomycetidae</taxon>
        <taxon>Agaricales</taxon>
        <taxon>Marasmiineae</taxon>
        <taxon>Mycenaceae</taxon>
        <taxon>Roridomyces</taxon>
    </lineage>
</organism>
<evidence type="ECO:0000256" key="1">
    <source>
        <dbReference type="SAM" id="MobiDB-lite"/>
    </source>
</evidence>
<feature type="compositionally biased region" description="Low complexity" evidence="1">
    <location>
        <begin position="254"/>
        <end position="269"/>
    </location>
</feature>
<feature type="compositionally biased region" description="Basic and acidic residues" evidence="1">
    <location>
        <begin position="401"/>
        <end position="419"/>
    </location>
</feature>
<protein>
    <submittedName>
        <fullName evidence="2">Uncharacterized protein</fullName>
    </submittedName>
</protein>
<keyword evidence="3" id="KW-1185">Reference proteome</keyword>
<dbReference type="Proteomes" id="UP001221142">
    <property type="component" value="Unassembled WGS sequence"/>
</dbReference>
<gene>
    <name evidence="2" type="ORF">FB45DRAFT_905382</name>
</gene>
<proteinExistence type="predicted"/>
<dbReference type="EMBL" id="JARKIF010000005">
    <property type="protein sequence ID" value="KAJ7639357.1"/>
    <property type="molecule type" value="Genomic_DNA"/>
</dbReference>
<feature type="region of interest" description="Disordered" evidence="1">
    <location>
        <begin position="250"/>
        <end position="286"/>
    </location>
</feature>
<reference evidence="2" key="1">
    <citation type="submission" date="2023-03" db="EMBL/GenBank/DDBJ databases">
        <title>Massive genome expansion in bonnet fungi (Mycena s.s.) driven by repeated elements and novel gene families across ecological guilds.</title>
        <authorList>
            <consortium name="Lawrence Berkeley National Laboratory"/>
            <person name="Harder C.B."/>
            <person name="Miyauchi S."/>
            <person name="Viragh M."/>
            <person name="Kuo A."/>
            <person name="Thoen E."/>
            <person name="Andreopoulos B."/>
            <person name="Lu D."/>
            <person name="Skrede I."/>
            <person name="Drula E."/>
            <person name="Henrissat B."/>
            <person name="Morin E."/>
            <person name="Kohler A."/>
            <person name="Barry K."/>
            <person name="LaButti K."/>
            <person name="Morin E."/>
            <person name="Salamov A."/>
            <person name="Lipzen A."/>
            <person name="Mereny Z."/>
            <person name="Hegedus B."/>
            <person name="Baldrian P."/>
            <person name="Stursova M."/>
            <person name="Weitz H."/>
            <person name="Taylor A."/>
            <person name="Grigoriev I.V."/>
            <person name="Nagy L.G."/>
            <person name="Martin F."/>
            <person name="Kauserud H."/>
        </authorList>
    </citation>
    <scope>NUCLEOTIDE SEQUENCE</scope>
    <source>
        <strain evidence="2">9284</strain>
    </source>
</reference>
<accession>A0AAD7C5F0</accession>
<feature type="region of interest" description="Disordered" evidence="1">
    <location>
        <begin position="537"/>
        <end position="662"/>
    </location>
</feature>
<feature type="compositionally biased region" description="Basic and acidic residues" evidence="1">
    <location>
        <begin position="616"/>
        <end position="630"/>
    </location>
</feature>
<evidence type="ECO:0000313" key="3">
    <source>
        <dbReference type="Proteomes" id="UP001221142"/>
    </source>
</evidence>
<sequence>MPGPAYACACLNVRITVTTSVFLPPPDVAPTPDFTPVHVADEGISVVHPQVTLRIRTRGELTAGQRRARYTSLTCLVCHVLVYRVHQILSPDTDTRDGPLLPSEDWVEQDLLKSSTGWIEVHKDCLTGDAITRSEKSPQYSPIFSIAIPTAPSPPPSPQPTTIEDGPQVSYLADLPPLFLPPPFTPAHPVFVHLSSLAKAESDAQRAAVESYVANVMRAKSAELAQSESRLRHQVETVWRQFRQGLESVEHSDSAAALASPRSPRSPVPHYSGNMGSPSSPTRSHTPVERVLDFVPMHVPPIRQNRPAALSSLSASLATSSFHHPRTEEQLALPSPDRPESPRTAVSGSSITLAGSPRAGAFSLPRRILDEGASVLQFSRNHNEDINTAASFRLFQSMEEDMARHKQARERQLQDRENAEVQAPVASTSADGSSAVAQAGPSTVNGNGQNHAEKKNGLTESHADGARGEGSSGGKGKQKKVVTFQSQPAVVTIKREVDAEKEEEARRARDDGEEMMFAMEEANGRYRICGGGCGYDPRRRKEQTDSTGLPQSFSALRPASLPVPSHIVRRTQASIPEEDGDEVPEEEEKEEYNSRDLQIRRLVAADIPSHRGAWRRGSDELKALVSGRRDEEEDEDEDEDGPSPLPPPHLNGRGTQAGIPGSLPIAIRPLVKPRTILSLASYRPQTLPAADPEPEPEPEPPISSSSNAIRTALYQERDQQRAMDPGALDFPVDYGRIVEEEENRTASTSRAGSVPESGRGNQRALSILQARNELPDSGMWRSLAS</sequence>
<feature type="compositionally biased region" description="Polar residues" evidence="1">
    <location>
        <begin position="344"/>
        <end position="353"/>
    </location>
</feature>
<feature type="region of interest" description="Disordered" evidence="1">
    <location>
        <begin position="401"/>
        <end position="514"/>
    </location>
</feature>
<feature type="compositionally biased region" description="Basic and acidic residues" evidence="1">
    <location>
        <begin position="451"/>
        <end position="467"/>
    </location>
</feature>
<feature type="compositionally biased region" description="Acidic residues" evidence="1">
    <location>
        <begin position="576"/>
        <end position="590"/>
    </location>
</feature>
<feature type="region of interest" description="Disordered" evidence="1">
    <location>
        <begin position="319"/>
        <end position="358"/>
    </location>
</feature>
<feature type="compositionally biased region" description="Polar residues" evidence="1">
    <location>
        <begin position="274"/>
        <end position="285"/>
    </location>
</feature>